<organism evidence="1 2">
    <name type="scientific">Roseimaritima ulvae</name>
    <dbReference type="NCBI Taxonomy" id="980254"/>
    <lineage>
        <taxon>Bacteria</taxon>
        <taxon>Pseudomonadati</taxon>
        <taxon>Planctomycetota</taxon>
        <taxon>Planctomycetia</taxon>
        <taxon>Pirellulales</taxon>
        <taxon>Pirellulaceae</taxon>
        <taxon>Roseimaritima</taxon>
    </lineage>
</organism>
<dbReference type="Gene3D" id="1.25.10.10">
    <property type="entry name" value="Leucine-rich Repeat Variant"/>
    <property type="match status" value="1"/>
</dbReference>
<evidence type="ECO:0000313" key="2">
    <source>
        <dbReference type="Proteomes" id="UP000325286"/>
    </source>
</evidence>
<dbReference type="OrthoDB" id="240326at2"/>
<proteinExistence type="predicted"/>
<dbReference type="EMBL" id="CP042914">
    <property type="protein sequence ID" value="QEG43133.1"/>
    <property type="molecule type" value="Genomic_DNA"/>
</dbReference>
<name>A0A5B9R8W0_9BACT</name>
<accession>A0A5B9R8W0</accession>
<dbReference type="SUPFAM" id="SSF48371">
    <property type="entry name" value="ARM repeat"/>
    <property type="match status" value="1"/>
</dbReference>
<dbReference type="KEGG" id="rul:UC8_51770"/>
<evidence type="ECO:0000313" key="1">
    <source>
        <dbReference type="EMBL" id="QEG43133.1"/>
    </source>
</evidence>
<reference evidence="1 2" key="1">
    <citation type="submission" date="2019-08" db="EMBL/GenBank/DDBJ databases">
        <title>Deep-cultivation of Planctomycetes and their phenomic and genomic characterization uncovers novel biology.</title>
        <authorList>
            <person name="Wiegand S."/>
            <person name="Jogler M."/>
            <person name="Boedeker C."/>
            <person name="Pinto D."/>
            <person name="Vollmers J."/>
            <person name="Rivas-Marin E."/>
            <person name="Kohn T."/>
            <person name="Peeters S.H."/>
            <person name="Heuer A."/>
            <person name="Rast P."/>
            <person name="Oberbeckmann S."/>
            <person name="Bunk B."/>
            <person name="Jeske O."/>
            <person name="Meyerdierks A."/>
            <person name="Storesund J.E."/>
            <person name="Kallscheuer N."/>
            <person name="Luecker S."/>
            <person name="Lage O.M."/>
            <person name="Pohl T."/>
            <person name="Merkel B.J."/>
            <person name="Hornburger P."/>
            <person name="Mueller R.-W."/>
            <person name="Bruemmer F."/>
            <person name="Labrenz M."/>
            <person name="Spormann A.M."/>
            <person name="Op den Camp H."/>
            <person name="Overmann J."/>
            <person name="Amann R."/>
            <person name="Jetten M.S.M."/>
            <person name="Mascher T."/>
            <person name="Medema M.H."/>
            <person name="Devos D.P."/>
            <person name="Kaster A.-K."/>
            <person name="Ovreas L."/>
            <person name="Rohde M."/>
            <person name="Galperin M.Y."/>
            <person name="Jogler C."/>
        </authorList>
    </citation>
    <scope>NUCLEOTIDE SEQUENCE [LARGE SCALE GENOMIC DNA]</scope>
    <source>
        <strain evidence="1 2">UC8</strain>
    </source>
</reference>
<sequence>MFFKPKANLPDGEKSRIEFCLQQLAERVGFERFVLPVLTSKTLFDVYEAQRDPQQVMEFLGKHLGHDTSGIRLRVFPSLQLAQRSCGGGCGGGSCDGPSELPGRYDAASRTITLDLDIDSDRQMGLAALINGVVSDLLDQHNYAAAHLPERVELAVVGTGLGMLRNAISLVAKPTHHWDSTQWELLPRPFLDYQALPYVNALAAWARDEATPDWANDLPGELKRPMRTSLKFLLKTNDSFFQPRAKRSWLTQSPSEWWSLAASASASKQVIAIRHWQSDGPLNDQQETLLLEKLRSANLAVTLHAIAATERLATEQPAIASEAVVRELRLLTDHRDDEVRAKAMCALTRLGKLDEATVETAAMMLGDNHRHLVFAGVYALATLDSVPDRVLPAFDRCFVRALRACDYEFIDLFAAAYQRWFEDPQAHFEGLLQDSPEHLPIALETLQKTPAPEPQGAV</sequence>
<gene>
    <name evidence="1" type="ORF">UC8_51770</name>
</gene>
<keyword evidence="2" id="KW-1185">Reference proteome</keyword>
<dbReference type="AlphaFoldDB" id="A0A5B9R8W0"/>
<dbReference type="Proteomes" id="UP000325286">
    <property type="component" value="Chromosome"/>
</dbReference>
<dbReference type="RefSeq" id="WP_068130545.1">
    <property type="nucleotide sequence ID" value="NZ_CP042914.1"/>
</dbReference>
<dbReference type="InterPro" id="IPR011989">
    <property type="entry name" value="ARM-like"/>
</dbReference>
<protein>
    <recommendedName>
        <fullName evidence="3">HEAT repeat protein</fullName>
    </recommendedName>
</protein>
<dbReference type="InterPro" id="IPR016024">
    <property type="entry name" value="ARM-type_fold"/>
</dbReference>
<evidence type="ECO:0008006" key="3">
    <source>
        <dbReference type="Google" id="ProtNLM"/>
    </source>
</evidence>